<dbReference type="Pfam" id="PF00271">
    <property type="entry name" value="Helicase_C"/>
    <property type="match status" value="1"/>
</dbReference>
<dbReference type="PROSITE" id="PS51327">
    <property type="entry name" value="DICER_DSRBF"/>
    <property type="match status" value="1"/>
</dbReference>
<evidence type="ECO:0000259" key="19">
    <source>
        <dbReference type="PROSITE" id="PS50137"/>
    </source>
</evidence>
<evidence type="ECO:0000256" key="11">
    <source>
        <dbReference type="ARBA" id="ARBA00022840"/>
    </source>
</evidence>
<keyword evidence="7" id="KW-0547">Nucleotide-binding</keyword>
<dbReference type="PROSITE" id="PS51194">
    <property type="entry name" value="HELICASE_CTER"/>
    <property type="match status" value="1"/>
</dbReference>
<dbReference type="GO" id="GO:0046872">
    <property type="term" value="F:metal ion binding"/>
    <property type="evidence" value="ECO:0007669"/>
    <property type="project" value="UniProtKB-KW"/>
</dbReference>
<dbReference type="GO" id="GO:0005737">
    <property type="term" value="C:cytoplasm"/>
    <property type="evidence" value="ECO:0007669"/>
    <property type="project" value="TreeGrafter"/>
</dbReference>
<evidence type="ECO:0000256" key="12">
    <source>
        <dbReference type="ARBA" id="ARBA00022842"/>
    </source>
</evidence>
<comment type="cofactor">
    <cofactor evidence="2">
        <name>Mg(2+)</name>
        <dbReference type="ChEBI" id="CHEBI:18420"/>
    </cofactor>
</comment>
<dbReference type="CDD" id="cd18802">
    <property type="entry name" value="SF2_C_dicer"/>
    <property type="match status" value="1"/>
</dbReference>
<evidence type="ECO:0000256" key="18">
    <source>
        <dbReference type="SAM" id="MobiDB-lite"/>
    </source>
</evidence>
<feature type="domain" description="Helicase ATP-binding" evidence="22">
    <location>
        <begin position="104"/>
        <end position="286"/>
    </location>
</feature>
<evidence type="ECO:0000256" key="4">
    <source>
        <dbReference type="ARBA" id="ARBA00022721"/>
    </source>
</evidence>
<evidence type="ECO:0000256" key="3">
    <source>
        <dbReference type="ARBA" id="ARBA00020797"/>
    </source>
</evidence>
<dbReference type="Gene3D" id="3.30.160.380">
    <property type="entry name" value="Dicer dimerisation domain"/>
    <property type="match status" value="1"/>
</dbReference>
<feature type="domain" description="DRBM" evidence="19">
    <location>
        <begin position="1418"/>
        <end position="1503"/>
    </location>
</feature>
<dbReference type="PROSITE" id="PS50821">
    <property type="entry name" value="PAZ"/>
    <property type="match status" value="1"/>
</dbReference>
<keyword evidence="26" id="KW-1185">Reference proteome</keyword>
<organism evidence="25 26">
    <name type="scientific">Immersiella caudata</name>
    <dbReference type="NCBI Taxonomy" id="314043"/>
    <lineage>
        <taxon>Eukaryota</taxon>
        <taxon>Fungi</taxon>
        <taxon>Dikarya</taxon>
        <taxon>Ascomycota</taxon>
        <taxon>Pezizomycotina</taxon>
        <taxon>Sordariomycetes</taxon>
        <taxon>Sordariomycetidae</taxon>
        <taxon>Sordariales</taxon>
        <taxon>Lasiosphaeriaceae</taxon>
        <taxon>Immersiella</taxon>
    </lineage>
</organism>
<dbReference type="PANTHER" id="PTHR14950:SF62">
    <property type="entry name" value="DICER-LIKE PROTEIN 1"/>
    <property type="match status" value="1"/>
</dbReference>
<dbReference type="CDD" id="cd00593">
    <property type="entry name" value="RIBOc"/>
    <property type="match status" value="2"/>
</dbReference>
<dbReference type="EMBL" id="JAULSU010000002">
    <property type="protein sequence ID" value="KAK0627130.1"/>
    <property type="molecule type" value="Genomic_DNA"/>
</dbReference>
<dbReference type="GO" id="GO:0005524">
    <property type="term" value="F:ATP binding"/>
    <property type="evidence" value="ECO:0007669"/>
    <property type="project" value="UniProtKB-KW"/>
</dbReference>
<name>A0AA39X4M7_9PEZI</name>
<feature type="domain" description="RNase III" evidence="20">
    <location>
        <begin position="1224"/>
        <end position="1387"/>
    </location>
</feature>
<feature type="region of interest" description="Disordered" evidence="18">
    <location>
        <begin position="1"/>
        <end position="25"/>
    </location>
</feature>
<dbReference type="PROSITE" id="PS50142">
    <property type="entry name" value="RNASE_3_2"/>
    <property type="match status" value="2"/>
</dbReference>
<dbReference type="InterPro" id="IPR036389">
    <property type="entry name" value="RNase_III_sf"/>
</dbReference>
<evidence type="ECO:0000259" key="23">
    <source>
        <dbReference type="PROSITE" id="PS51194"/>
    </source>
</evidence>
<keyword evidence="14" id="KW-0051">Antiviral defense</keyword>
<evidence type="ECO:0000256" key="5">
    <source>
        <dbReference type="ARBA" id="ARBA00022723"/>
    </source>
</evidence>
<evidence type="ECO:0000259" key="21">
    <source>
        <dbReference type="PROSITE" id="PS50821"/>
    </source>
</evidence>
<evidence type="ECO:0000256" key="14">
    <source>
        <dbReference type="ARBA" id="ARBA00023118"/>
    </source>
</evidence>
<feature type="domain" description="PAZ" evidence="21">
    <location>
        <begin position="858"/>
        <end position="991"/>
    </location>
</feature>
<dbReference type="SUPFAM" id="SSF52540">
    <property type="entry name" value="P-loop containing nucleoside triphosphate hydrolases"/>
    <property type="match status" value="1"/>
</dbReference>
<feature type="domain" description="Dicer dsRNA-binding fold" evidence="24">
    <location>
        <begin position="618"/>
        <end position="708"/>
    </location>
</feature>
<dbReference type="InterPro" id="IPR038248">
    <property type="entry name" value="Dicer_dimer_sf"/>
</dbReference>
<feature type="compositionally biased region" description="Acidic residues" evidence="18">
    <location>
        <begin position="7"/>
        <end position="23"/>
    </location>
</feature>
<evidence type="ECO:0000256" key="1">
    <source>
        <dbReference type="ARBA" id="ARBA00001936"/>
    </source>
</evidence>
<sequence>MNAPTLGEDEDRNDGDTSDESEVGEISRGVKRWIFNPTSKPRQISEKRRADNAAFDLWIEQNQVSLVKRSRKMMPGDDLSAYALVQEFENKKIISTPREYQLELFEKAKTQNVIAVLDTGSGKTLIAALLLRWTLQNEVEARARGEGRRIAFFLVDKVALVFQQHAVLTCNLDYPIEKLCGELVDGVESKDFWSKVFDNNMAIVCTADILRTCLHRSWIRIDQVSLLIFDEAHHTKKEHPYASIIKDFYAKAEPGKCRPRILGMTASPVDSKIAPERAAAELEGLLHSQIVTVSDPAVLQHTVCKPKKETRHVYEKTRNATETDLQGALSALVGHHWMFKKALHFARFAAVELGLWCVDRHLQTFFQEENAESMEAKALRDAKYSNASADRFLGEVRQARQIVESYTFSRPELSPSLLSDKVIQLTNIIRERYKDLDSNRRCIIFVDQRRTAMILADLFQQPDMQISGVRVGVLMGGGGRDEKQVSFRDQVLTILKFRRGELNCIFATSIAEEGLDIPDCNVIIRFDLYKTLIQYIQSRGRARQDGSEYIHMIERGNMDHLAKLEETKSAEQKLRDFCRAMPEDRKLKGAHFGPDSFPSKGRQFIVPITGAKLNYRESLVYLATFVAHLPHPPEVALHPEYAIIPVGGGFQCEVMLPSCSPVTKAVGRIYPSKAMAKCSAAFEMCLELIKGKYLDEHLLPAFTKQLPALRNARLAISSKKRAEYDRRIKPEIWSYLGKPTELYLTALTLAKPDALGRPSKPLALLTRQPIPKIAPFPLFWGTDRSSEVHSSPCSRAITVNKQDLESLTATTIRIFNDVFSKLYEASASELPYFIAPALRDHSFDFSSAANPREILDWETVHFVSQNDGLKYDFDAPDEFFHNKFVSDPFDGSRKFFLMGRRKDLRPTDPVPDRVVAPGHRAWLNSENHDIFNYSISLWSKSRSVIVFQKDQPVVEAELLPIRRNILDENIVDEDLESKRCFLILEPLRISPLPIEVVAMAYNFPAIIHRIESNLIALDACNLMGLPNIRPNLALEAFTKDSDNSDEHDAERINFQGGMGNNYERLEFLGDCFLKMATTISIFTQVLDLNEFHLHCERMALLCNQNLFNNALEVKLEQYVRSMAFNRRTWYPDGLTLKKGKRTEARRRHALGDKSIADVCEALIGAAYLTTYEEGRFDFDMAVRAVTAAVKDEKHAMTKWTQYYQAYQKPGWQTRRPTATQLDMARKFYDRLGYKFKYPTLLRSAFHHPSYPTQYENLPSYQRLEFLGDSLFDMVCIDYIFHRYPGADPQWLTEHKMAMVSNQFLGCLAFYLGFHRSILANTPNVLGGIADYATEMEEALRSAKEEAVLEGKTEADFKRNFWVNCSRPPKALPDVIESYIGAIFVDSEYDFSVVQSFFDRHVKPWFEDMRIYDTYANNHPINQVKEMMQSKFYCSDWRMLTKSTPIGNGSGDSVDDLLGGSGTRSQKVICGIMVHGRMLAHAISESSRYAKPAAAKKAVEILESLDFDTFRGSYGCDCMVDGDTSNLEKAVGPVF</sequence>
<dbReference type="Gene3D" id="3.40.50.300">
    <property type="entry name" value="P-loop containing nucleotide triphosphate hydrolases"/>
    <property type="match status" value="2"/>
</dbReference>
<evidence type="ECO:0000256" key="7">
    <source>
        <dbReference type="ARBA" id="ARBA00022741"/>
    </source>
</evidence>
<keyword evidence="8" id="KW-0378">Hydrolase</keyword>
<keyword evidence="5" id="KW-0479">Metal-binding</keyword>
<dbReference type="InterPro" id="IPR000999">
    <property type="entry name" value="RNase_III_dom"/>
</dbReference>
<keyword evidence="6" id="KW-0677">Repeat</keyword>
<dbReference type="Pfam" id="PF03368">
    <property type="entry name" value="Dicer_dimer"/>
    <property type="match status" value="1"/>
</dbReference>
<evidence type="ECO:0000313" key="25">
    <source>
        <dbReference type="EMBL" id="KAK0627130.1"/>
    </source>
</evidence>
<keyword evidence="10" id="KW-0862">Zinc</keyword>
<reference evidence="25" key="1">
    <citation type="submission" date="2023-06" db="EMBL/GenBank/DDBJ databases">
        <title>Genome-scale phylogeny and comparative genomics of the fungal order Sordariales.</title>
        <authorList>
            <consortium name="Lawrence Berkeley National Laboratory"/>
            <person name="Hensen N."/>
            <person name="Bonometti L."/>
            <person name="Westerberg I."/>
            <person name="Brannstrom I.O."/>
            <person name="Guillou S."/>
            <person name="Cros-Aarteil S."/>
            <person name="Calhoun S."/>
            <person name="Haridas S."/>
            <person name="Kuo A."/>
            <person name="Mondo S."/>
            <person name="Pangilinan J."/>
            <person name="Riley R."/>
            <person name="Labutti K."/>
            <person name="Andreopoulos B."/>
            <person name="Lipzen A."/>
            <person name="Chen C."/>
            <person name="Yanf M."/>
            <person name="Daum C."/>
            <person name="Ng V."/>
            <person name="Clum A."/>
            <person name="Steindorff A."/>
            <person name="Ohm R."/>
            <person name="Martin F."/>
            <person name="Silar P."/>
            <person name="Natvig D."/>
            <person name="Lalanne C."/>
            <person name="Gautier V."/>
            <person name="Ament-Velasquez S.L."/>
            <person name="Kruys A."/>
            <person name="Hutchinson M.I."/>
            <person name="Powell A.J."/>
            <person name="Barry K."/>
            <person name="Miller A.N."/>
            <person name="Grigoriev I.V."/>
            <person name="Debuchy R."/>
            <person name="Gladieux P."/>
            <person name="Thoren M.H."/>
            <person name="Johannesson H."/>
        </authorList>
    </citation>
    <scope>NUCLEOTIDE SEQUENCE</scope>
    <source>
        <strain evidence="25">CBS 606.72</strain>
    </source>
</reference>
<dbReference type="GO" id="GO:0050688">
    <property type="term" value="P:regulation of defense response to virus"/>
    <property type="evidence" value="ECO:0007669"/>
    <property type="project" value="UniProtKB-KW"/>
</dbReference>
<dbReference type="InterPro" id="IPR014720">
    <property type="entry name" value="dsRBD_dom"/>
</dbReference>
<evidence type="ECO:0000256" key="15">
    <source>
        <dbReference type="ARBA" id="ARBA00023211"/>
    </source>
</evidence>
<dbReference type="InterPro" id="IPR003100">
    <property type="entry name" value="PAZ_dom"/>
</dbReference>
<proteinExistence type="inferred from homology"/>
<keyword evidence="15" id="KW-0464">Manganese</keyword>
<dbReference type="GO" id="GO:0004386">
    <property type="term" value="F:helicase activity"/>
    <property type="evidence" value="ECO:0007669"/>
    <property type="project" value="UniProtKB-KW"/>
</dbReference>
<dbReference type="Gene3D" id="1.10.1520.10">
    <property type="entry name" value="Ribonuclease III domain"/>
    <property type="match status" value="2"/>
</dbReference>
<evidence type="ECO:0000256" key="13">
    <source>
        <dbReference type="ARBA" id="ARBA00022884"/>
    </source>
</evidence>
<dbReference type="GO" id="GO:0005634">
    <property type="term" value="C:nucleus"/>
    <property type="evidence" value="ECO:0007669"/>
    <property type="project" value="TreeGrafter"/>
</dbReference>
<keyword evidence="13 17" id="KW-0694">RNA-binding</keyword>
<keyword evidence="12" id="KW-0460">Magnesium</keyword>
<keyword evidence="9" id="KW-0347">Helicase</keyword>
<feature type="domain" description="Helicase C-terminal" evidence="23">
    <location>
        <begin position="421"/>
        <end position="588"/>
    </location>
</feature>
<dbReference type="SUPFAM" id="SSF69065">
    <property type="entry name" value="RNase III domain-like"/>
    <property type="match status" value="2"/>
</dbReference>
<comment type="cofactor">
    <cofactor evidence="1">
        <name>Mn(2+)</name>
        <dbReference type="ChEBI" id="CHEBI:29035"/>
    </cofactor>
</comment>
<keyword evidence="4" id="KW-0930">Antiviral protein</keyword>
<evidence type="ECO:0000256" key="9">
    <source>
        <dbReference type="ARBA" id="ARBA00022806"/>
    </source>
</evidence>
<evidence type="ECO:0000256" key="17">
    <source>
        <dbReference type="PROSITE-ProRule" id="PRU00657"/>
    </source>
</evidence>
<dbReference type="InterPro" id="IPR056755">
    <property type="entry name" value="DSRM_2"/>
</dbReference>
<dbReference type="CDD" id="cd18034">
    <property type="entry name" value="DEXHc_dicer"/>
    <property type="match status" value="1"/>
</dbReference>
<keyword evidence="11" id="KW-0067">ATP-binding</keyword>
<dbReference type="Pfam" id="PF00636">
    <property type="entry name" value="Ribonuclease_3"/>
    <property type="match status" value="2"/>
</dbReference>
<dbReference type="PROSITE" id="PS50137">
    <property type="entry name" value="DS_RBD"/>
    <property type="match status" value="1"/>
</dbReference>
<dbReference type="PROSITE" id="PS51192">
    <property type="entry name" value="HELICASE_ATP_BIND_1"/>
    <property type="match status" value="1"/>
</dbReference>
<gene>
    <name evidence="25" type="ORF">B0T14DRAFT_423974</name>
</gene>
<comment type="similarity">
    <text evidence="16 17">Belongs to the helicase family. Dicer subfamily.</text>
</comment>
<dbReference type="GO" id="GO:0030422">
    <property type="term" value="P:siRNA processing"/>
    <property type="evidence" value="ECO:0007669"/>
    <property type="project" value="TreeGrafter"/>
</dbReference>
<evidence type="ECO:0000313" key="26">
    <source>
        <dbReference type="Proteomes" id="UP001175000"/>
    </source>
</evidence>
<dbReference type="GO" id="GO:0004525">
    <property type="term" value="F:ribonuclease III activity"/>
    <property type="evidence" value="ECO:0007669"/>
    <property type="project" value="InterPro"/>
</dbReference>
<dbReference type="PROSITE" id="PS00517">
    <property type="entry name" value="RNASE_3_1"/>
    <property type="match status" value="1"/>
</dbReference>
<evidence type="ECO:0000259" key="20">
    <source>
        <dbReference type="PROSITE" id="PS50142"/>
    </source>
</evidence>
<dbReference type="Pfam" id="PF00270">
    <property type="entry name" value="DEAD"/>
    <property type="match status" value="1"/>
</dbReference>
<dbReference type="FunFam" id="1.10.1520.10:FF:000015">
    <property type="entry name" value="Dicer-like protein 1"/>
    <property type="match status" value="1"/>
</dbReference>
<evidence type="ECO:0000256" key="6">
    <source>
        <dbReference type="ARBA" id="ARBA00022737"/>
    </source>
</evidence>
<protein>
    <recommendedName>
        <fullName evidence="3">Dicer-like protein 1</fullName>
    </recommendedName>
</protein>
<dbReference type="SMART" id="SM00535">
    <property type="entry name" value="RIBOc"/>
    <property type="match status" value="2"/>
</dbReference>
<evidence type="ECO:0000256" key="2">
    <source>
        <dbReference type="ARBA" id="ARBA00001946"/>
    </source>
</evidence>
<dbReference type="InterPro" id="IPR027417">
    <property type="entry name" value="P-loop_NTPase"/>
</dbReference>
<evidence type="ECO:0000259" key="22">
    <source>
        <dbReference type="PROSITE" id="PS51192"/>
    </source>
</evidence>
<feature type="domain" description="RNase III" evidence="20">
    <location>
        <begin position="1032"/>
        <end position="1171"/>
    </location>
</feature>
<dbReference type="Proteomes" id="UP001175000">
    <property type="component" value="Unassembled WGS sequence"/>
</dbReference>
<comment type="caution">
    <text evidence="25">The sequence shown here is derived from an EMBL/GenBank/DDBJ whole genome shotgun (WGS) entry which is preliminary data.</text>
</comment>
<dbReference type="InterPro" id="IPR001650">
    <property type="entry name" value="Helicase_C-like"/>
</dbReference>
<dbReference type="SMART" id="SM00490">
    <property type="entry name" value="HELICc"/>
    <property type="match status" value="1"/>
</dbReference>
<accession>A0AA39X4M7</accession>
<dbReference type="InterPro" id="IPR014001">
    <property type="entry name" value="Helicase_ATP-bd"/>
</dbReference>
<dbReference type="SMART" id="SM00487">
    <property type="entry name" value="DEXDc"/>
    <property type="match status" value="1"/>
</dbReference>
<evidence type="ECO:0000259" key="24">
    <source>
        <dbReference type="PROSITE" id="PS51327"/>
    </source>
</evidence>
<dbReference type="GO" id="GO:0051607">
    <property type="term" value="P:defense response to virus"/>
    <property type="evidence" value="ECO:0007669"/>
    <property type="project" value="UniProtKB-KW"/>
</dbReference>
<dbReference type="InterPro" id="IPR011545">
    <property type="entry name" value="DEAD/DEAH_box_helicase_dom"/>
</dbReference>
<dbReference type="InterPro" id="IPR005034">
    <property type="entry name" value="Dicer_dimerisation"/>
</dbReference>
<evidence type="ECO:0000256" key="8">
    <source>
        <dbReference type="ARBA" id="ARBA00022801"/>
    </source>
</evidence>
<dbReference type="GO" id="GO:0003723">
    <property type="term" value="F:RNA binding"/>
    <property type="evidence" value="ECO:0007669"/>
    <property type="project" value="UniProtKB-UniRule"/>
</dbReference>
<evidence type="ECO:0000256" key="16">
    <source>
        <dbReference type="ARBA" id="ARBA00035116"/>
    </source>
</evidence>
<dbReference type="Pfam" id="PF24995">
    <property type="entry name" value="DSRM_2"/>
    <property type="match status" value="1"/>
</dbReference>
<dbReference type="PANTHER" id="PTHR14950">
    <property type="entry name" value="DICER-RELATED"/>
    <property type="match status" value="1"/>
</dbReference>
<evidence type="ECO:0000256" key="10">
    <source>
        <dbReference type="ARBA" id="ARBA00022833"/>
    </source>
</evidence>